<dbReference type="EMBL" id="CP000916">
    <property type="protein sequence ID" value="ACM24080.1"/>
    <property type="molecule type" value="Genomic_DNA"/>
</dbReference>
<dbReference type="Pfam" id="PF00753">
    <property type="entry name" value="Lactamase_B"/>
    <property type="match status" value="1"/>
</dbReference>
<sequence length="269" mass="30499">MPRKITSFCRRILLENYTTRGERMITNLSDSVFVIGTGISSNSVLVCGKKVCILIDTTLFPEKARKIEEFAREMLKKEIVAVFNTHYHPDHTFGNEIFGRIIAHSLTKESLSKMDEEYMERIGVKVSIKLPSETFSDRGLYRFGDITVEAVHLGGHTPDSSIFILKNEKIVVCGDLLTTGIHAEIVTDSDLSMWISALEEIEKTGAHYCVPGHGRVGTLQDVKEMKDYIAKILRLKKGNIPHSELLRDPNFLSREHPELLEWGIENIIR</sequence>
<evidence type="ECO:0000313" key="2">
    <source>
        <dbReference type="EMBL" id="ACM24080.1"/>
    </source>
</evidence>
<dbReference type="PANTHER" id="PTHR42951">
    <property type="entry name" value="METALLO-BETA-LACTAMASE DOMAIN-CONTAINING"/>
    <property type="match status" value="1"/>
</dbReference>
<feature type="domain" description="Metallo-beta-lactamase" evidence="1">
    <location>
        <begin position="40"/>
        <end position="213"/>
    </location>
</feature>
<accession>B9KAU8</accession>
<dbReference type="Proteomes" id="UP000000445">
    <property type="component" value="Chromosome"/>
</dbReference>
<dbReference type="CDD" id="cd16282">
    <property type="entry name" value="metallo-hydrolase-like_MBL-fold"/>
    <property type="match status" value="1"/>
</dbReference>
<keyword evidence="3" id="KW-1185">Reference proteome</keyword>
<evidence type="ECO:0000259" key="1">
    <source>
        <dbReference type="SMART" id="SM00849"/>
    </source>
</evidence>
<dbReference type="InterPro" id="IPR050855">
    <property type="entry name" value="NDM-1-like"/>
</dbReference>
<name>B9KAU8_THENN</name>
<proteinExistence type="predicted"/>
<dbReference type="eggNOG" id="COG0491">
    <property type="taxonomic scope" value="Bacteria"/>
</dbReference>
<reference evidence="2 3" key="1">
    <citation type="journal article" date="2009" name="Biosci. Biotechnol. Biochem.">
        <title>WeGAS: a web-based microbial genome annotation system.</title>
        <authorList>
            <person name="Lee D."/>
            <person name="Seo H."/>
            <person name="Park C."/>
            <person name="Park K."/>
        </authorList>
    </citation>
    <scope>NUCLEOTIDE SEQUENCE [LARGE SCALE GENOMIC DNA]</scope>
    <source>
        <strain evidence="3">ATCC 49049 / DSM 4359 / NBRC 107923 / NS-E</strain>
    </source>
</reference>
<dbReference type="InterPro" id="IPR036866">
    <property type="entry name" value="RibonucZ/Hydroxyglut_hydro"/>
</dbReference>
<dbReference type="KEGG" id="tna:CTN_1905"/>
<dbReference type="AlphaFoldDB" id="B9KAU8"/>
<protein>
    <submittedName>
        <fullName evidence="2">Dehydrase-related protein</fullName>
    </submittedName>
</protein>
<evidence type="ECO:0000313" key="3">
    <source>
        <dbReference type="Proteomes" id="UP000000445"/>
    </source>
</evidence>
<dbReference type="SMART" id="SM00849">
    <property type="entry name" value="Lactamase_B"/>
    <property type="match status" value="1"/>
</dbReference>
<organism evidence="2 3">
    <name type="scientific">Thermotoga neapolitana (strain ATCC 49049 / DSM 4359 / NBRC 107923 / NS-E)</name>
    <dbReference type="NCBI Taxonomy" id="309803"/>
    <lineage>
        <taxon>Bacteria</taxon>
        <taxon>Thermotogati</taxon>
        <taxon>Thermotogota</taxon>
        <taxon>Thermotogae</taxon>
        <taxon>Thermotogales</taxon>
        <taxon>Thermotogaceae</taxon>
        <taxon>Thermotoga</taxon>
    </lineage>
</organism>
<dbReference type="InterPro" id="IPR001279">
    <property type="entry name" value="Metallo-B-lactamas"/>
</dbReference>
<dbReference type="Gene3D" id="3.60.15.10">
    <property type="entry name" value="Ribonuclease Z/Hydroxyacylglutathione hydrolase-like"/>
    <property type="match status" value="1"/>
</dbReference>
<dbReference type="HOGENOM" id="CLU_056342_5_2_0"/>
<gene>
    <name evidence="2" type="ordered locus">CTN_1905</name>
</gene>
<dbReference type="STRING" id="309803.CTN_1905"/>
<dbReference type="SUPFAM" id="SSF56281">
    <property type="entry name" value="Metallo-hydrolase/oxidoreductase"/>
    <property type="match status" value="1"/>
</dbReference>
<dbReference type="PANTHER" id="PTHR42951:SF4">
    <property type="entry name" value="ACYL-COENZYME A THIOESTERASE MBLAC2"/>
    <property type="match status" value="1"/>
</dbReference>